<evidence type="ECO:0000313" key="3">
    <source>
        <dbReference type="Proteomes" id="UP000677218"/>
    </source>
</evidence>
<reference evidence="2" key="1">
    <citation type="submission" date="2020-08" db="EMBL/GenBank/DDBJ databases">
        <title>Taxonomic study for Lactobacillus species isolated from hardwood bark.</title>
        <authorList>
            <person name="Tohno M."/>
            <person name="Tanizawa Y."/>
        </authorList>
    </citation>
    <scope>NUCLEOTIDE SEQUENCE</scope>
    <source>
        <strain evidence="2">B40</strain>
    </source>
</reference>
<keyword evidence="3" id="KW-1185">Reference proteome</keyword>
<dbReference type="InterPro" id="IPR009081">
    <property type="entry name" value="PP-bd_ACP"/>
</dbReference>
<dbReference type="AlphaFoldDB" id="A0A916VHV2"/>
<feature type="domain" description="Carrier" evidence="1">
    <location>
        <begin position="20"/>
        <end position="64"/>
    </location>
</feature>
<proteinExistence type="predicted"/>
<protein>
    <recommendedName>
        <fullName evidence="1">Carrier domain-containing protein</fullName>
    </recommendedName>
</protein>
<evidence type="ECO:0000259" key="1">
    <source>
        <dbReference type="Pfam" id="PF00550"/>
    </source>
</evidence>
<comment type="caution">
    <text evidence="2">The sequence shown here is derived from an EMBL/GenBank/DDBJ whole genome shotgun (WGS) entry which is preliminary data.</text>
</comment>
<sequence length="90" mass="10156">MTNREIFQLVANEIVELRGAMLPLKPADLKPEMLLNENLGLDSLAVFDLLNRLEDEFKVEISVYADPKTLGQVVELVKRSLETENAKDSL</sequence>
<dbReference type="Pfam" id="PF00550">
    <property type="entry name" value="PP-binding"/>
    <property type="match status" value="1"/>
</dbReference>
<dbReference type="Gene3D" id="1.10.1200.10">
    <property type="entry name" value="ACP-like"/>
    <property type="match status" value="1"/>
</dbReference>
<dbReference type="Proteomes" id="UP000677218">
    <property type="component" value="Unassembled WGS sequence"/>
</dbReference>
<gene>
    <name evidence="2" type="ORF">LCB40_04750</name>
</gene>
<accession>A0A916VHV2</accession>
<organism evidence="2 3">
    <name type="scientific">Lactobacillus corticis</name>
    <dbReference type="NCBI Taxonomy" id="2201249"/>
    <lineage>
        <taxon>Bacteria</taxon>
        <taxon>Bacillati</taxon>
        <taxon>Bacillota</taxon>
        <taxon>Bacilli</taxon>
        <taxon>Lactobacillales</taxon>
        <taxon>Lactobacillaceae</taxon>
        <taxon>Lactobacillus</taxon>
    </lineage>
</organism>
<dbReference type="SUPFAM" id="SSF47336">
    <property type="entry name" value="ACP-like"/>
    <property type="match status" value="1"/>
</dbReference>
<dbReference type="RefSeq" id="WP_212780301.1">
    <property type="nucleotide sequence ID" value="NZ_BMAY01000003.1"/>
</dbReference>
<evidence type="ECO:0000313" key="2">
    <source>
        <dbReference type="EMBL" id="GFZ26595.1"/>
    </source>
</evidence>
<dbReference type="EMBL" id="BMAY01000003">
    <property type="protein sequence ID" value="GFZ26595.1"/>
    <property type="molecule type" value="Genomic_DNA"/>
</dbReference>
<dbReference type="InterPro" id="IPR036736">
    <property type="entry name" value="ACP-like_sf"/>
</dbReference>
<name>A0A916VHV2_9LACO</name>